<sequence>MFGLFKKKRAEEPHLRQGVEVGEMLQGPIETIEILSKLDSNISNFKRCNDITFCFAYNNLIIEADSIKNLSELSLLVRIRECRISSCKTIPEKALAYRCIDHVCFKVPGVRAFFDPATGELMIGVQSDGFFDQYRADTLIDIALNMLERGVMEARSYLGLPTQEVEPVQVDQWDGGYHFGGFSTYRNAQEAFVAYMVKKKQCEEIGREGNMIFLQSGPVRYAVRAFGWPNGYMVGTSTPGFKHAYQDDERYVRIQERLAQDIHKPHDQDPRSVPMNFRDPRRSTIAYFQPDGTFVLGEYGFANTRSNENDKAFGGVATAQMINVFYMTYLAEELPEDLYSDTASSSEPHQPAEALKGE</sequence>
<evidence type="ECO:0000256" key="1">
    <source>
        <dbReference type="SAM" id="MobiDB-lite"/>
    </source>
</evidence>
<keyword evidence="3" id="KW-1185">Reference proteome</keyword>
<dbReference type="RefSeq" id="WP_345459199.1">
    <property type="nucleotide sequence ID" value="NZ_BAABRP010000001.1"/>
</dbReference>
<feature type="region of interest" description="Disordered" evidence="1">
    <location>
        <begin position="339"/>
        <end position="358"/>
    </location>
</feature>
<gene>
    <name evidence="2" type="ORF">Dcar01_00077</name>
</gene>
<protein>
    <submittedName>
        <fullName evidence="2">Uncharacterized protein</fullName>
    </submittedName>
</protein>
<proteinExistence type="predicted"/>
<comment type="caution">
    <text evidence="2">The sequence shown here is derived from an EMBL/GenBank/DDBJ whole genome shotgun (WGS) entry which is preliminary data.</text>
</comment>
<accession>A0ABP9W4D1</accession>
<reference evidence="2 3" key="1">
    <citation type="submission" date="2024-02" db="EMBL/GenBank/DDBJ databases">
        <title>Deinococcus carri NBRC 110142.</title>
        <authorList>
            <person name="Ichikawa N."/>
            <person name="Katano-Makiyama Y."/>
            <person name="Hidaka K."/>
        </authorList>
    </citation>
    <scope>NUCLEOTIDE SEQUENCE [LARGE SCALE GENOMIC DNA]</scope>
    <source>
        <strain evidence="2 3">NBRC 110142</strain>
    </source>
</reference>
<name>A0ABP9W4D1_9DEIO</name>
<dbReference type="Proteomes" id="UP001401887">
    <property type="component" value="Unassembled WGS sequence"/>
</dbReference>
<dbReference type="EMBL" id="BAABRP010000001">
    <property type="protein sequence ID" value="GAA5511370.1"/>
    <property type="molecule type" value="Genomic_DNA"/>
</dbReference>
<evidence type="ECO:0000313" key="2">
    <source>
        <dbReference type="EMBL" id="GAA5511370.1"/>
    </source>
</evidence>
<evidence type="ECO:0000313" key="3">
    <source>
        <dbReference type="Proteomes" id="UP001401887"/>
    </source>
</evidence>
<organism evidence="2 3">
    <name type="scientific">Deinococcus carri</name>
    <dbReference type="NCBI Taxonomy" id="1211323"/>
    <lineage>
        <taxon>Bacteria</taxon>
        <taxon>Thermotogati</taxon>
        <taxon>Deinococcota</taxon>
        <taxon>Deinococci</taxon>
        <taxon>Deinococcales</taxon>
        <taxon>Deinococcaceae</taxon>
        <taxon>Deinococcus</taxon>
    </lineage>
</organism>